<reference evidence="1 2" key="1">
    <citation type="submission" date="2016-11" db="EMBL/GenBank/DDBJ databases">
        <title>The macronuclear genome of Stentor coeruleus: a giant cell with tiny introns.</title>
        <authorList>
            <person name="Slabodnick M."/>
            <person name="Ruby J.G."/>
            <person name="Reiff S.B."/>
            <person name="Swart E.C."/>
            <person name="Gosai S."/>
            <person name="Prabakaran S."/>
            <person name="Witkowska E."/>
            <person name="Larue G.E."/>
            <person name="Fisher S."/>
            <person name="Freeman R.M."/>
            <person name="Gunawardena J."/>
            <person name="Chu W."/>
            <person name="Stover N.A."/>
            <person name="Gregory B.D."/>
            <person name="Nowacki M."/>
            <person name="Derisi J."/>
            <person name="Roy S.W."/>
            <person name="Marshall W.F."/>
            <person name="Sood P."/>
        </authorList>
    </citation>
    <scope>NUCLEOTIDE SEQUENCE [LARGE SCALE GENOMIC DNA]</scope>
    <source>
        <strain evidence="1">WM001</strain>
    </source>
</reference>
<organism evidence="1 2">
    <name type="scientific">Stentor coeruleus</name>
    <dbReference type="NCBI Taxonomy" id="5963"/>
    <lineage>
        <taxon>Eukaryota</taxon>
        <taxon>Sar</taxon>
        <taxon>Alveolata</taxon>
        <taxon>Ciliophora</taxon>
        <taxon>Postciliodesmatophora</taxon>
        <taxon>Heterotrichea</taxon>
        <taxon>Heterotrichida</taxon>
        <taxon>Stentoridae</taxon>
        <taxon>Stentor</taxon>
    </lineage>
</organism>
<proteinExistence type="predicted"/>
<dbReference type="AlphaFoldDB" id="A0A1R2C1H7"/>
<keyword evidence="2" id="KW-1185">Reference proteome</keyword>
<sequence>MENQTGQNMGILLGRYITEGNIDEAMKIITKLNKMDADIEFKVTPMFVAQTKENKVNVDNKPVEVKYDPKTVATPPVFNENALKIINYLVSMGYSQDWASWAAQRVSSIEAAVALLAEYS</sequence>
<evidence type="ECO:0008006" key="3">
    <source>
        <dbReference type="Google" id="ProtNLM"/>
    </source>
</evidence>
<gene>
    <name evidence="1" type="ORF">SteCoe_16364</name>
</gene>
<dbReference type="EMBL" id="MPUH01000325">
    <property type="protein sequence ID" value="OMJ82831.1"/>
    <property type="molecule type" value="Genomic_DNA"/>
</dbReference>
<evidence type="ECO:0000313" key="1">
    <source>
        <dbReference type="EMBL" id="OMJ82831.1"/>
    </source>
</evidence>
<accession>A0A1R2C1H7</accession>
<comment type="caution">
    <text evidence="1">The sequence shown here is derived from an EMBL/GenBank/DDBJ whole genome shotgun (WGS) entry which is preliminary data.</text>
</comment>
<dbReference type="Proteomes" id="UP000187209">
    <property type="component" value="Unassembled WGS sequence"/>
</dbReference>
<evidence type="ECO:0000313" key="2">
    <source>
        <dbReference type="Proteomes" id="UP000187209"/>
    </source>
</evidence>
<protein>
    <recommendedName>
        <fullName evidence="3">UBA domain-containing protein</fullName>
    </recommendedName>
</protein>
<name>A0A1R2C1H7_9CILI</name>